<dbReference type="InterPro" id="IPR050155">
    <property type="entry name" value="HAD-like_hydrolase_sf"/>
</dbReference>
<dbReference type="InterPro" id="IPR023198">
    <property type="entry name" value="PGP-like_dom2"/>
</dbReference>
<name>A0A928X3K6_LEPEC</name>
<dbReference type="PANTHER" id="PTHR43434:SF20">
    <property type="entry name" value="5'-NUCLEOTIDASE"/>
    <property type="match status" value="1"/>
</dbReference>
<dbReference type="Pfam" id="PF13419">
    <property type="entry name" value="HAD_2"/>
    <property type="match status" value="1"/>
</dbReference>
<evidence type="ECO:0000313" key="2">
    <source>
        <dbReference type="Proteomes" id="UP000615026"/>
    </source>
</evidence>
<dbReference type="SUPFAM" id="SSF56784">
    <property type="entry name" value="HAD-like"/>
    <property type="match status" value="1"/>
</dbReference>
<keyword evidence="1" id="KW-0378">Hydrolase</keyword>
<dbReference type="PANTHER" id="PTHR43434">
    <property type="entry name" value="PHOSPHOGLYCOLATE PHOSPHATASE"/>
    <property type="match status" value="1"/>
</dbReference>
<dbReference type="InterPro" id="IPR036412">
    <property type="entry name" value="HAD-like_sf"/>
</dbReference>
<dbReference type="InterPro" id="IPR023214">
    <property type="entry name" value="HAD_sf"/>
</dbReference>
<accession>A0A928X3K6</accession>
<dbReference type="Gene3D" id="3.40.50.1000">
    <property type="entry name" value="HAD superfamily/HAD-like"/>
    <property type="match status" value="1"/>
</dbReference>
<keyword evidence="2" id="KW-1185">Reference proteome</keyword>
<dbReference type="InterPro" id="IPR041492">
    <property type="entry name" value="HAD_2"/>
</dbReference>
<proteinExistence type="predicted"/>
<dbReference type="GO" id="GO:0005829">
    <property type="term" value="C:cytosol"/>
    <property type="evidence" value="ECO:0007669"/>
    <property type="project" value="TreeGrafter"/>
</dbReference>
<dbReference type="EMBL" id="JADEXP010000084">
    <property type="protein sequence ID" value="MBE9067250.1"/>
    <property type="molecule type" value="Genomic_DNA"/>
</dbReference>
<dbReference type="AlphaFoldDB" id="A0A928X3K6"/>
<evidence type="ECO:0000313" key="1">
    <source>
        <dbReference type="EMBL" id="MBE9067250.1"/>
    </source>
</evidence>
<dbReference type="RefSeq" id="WP_193993217.1">
    <property type="nucleotide sequence ID" value="NZ_JADEXP010000084.1"/>
</dbReference>
<sequence length="211" mass="23456">MTNTVYFDLDGTLLDPKIGITTSIQYALAQLGVNVPTQEELTWCIGPPLYQSFCTLVGAAYTEQAIVLYRERFTDVGWMENSLYAGITETLSTLVDRDYSLHVATSKPHVYAKRILNYFEMRQYFDQVFGSELDGTRANKTELLRFALTKTQPSVTVTMVGDRKHDIIGALANGMDVIGVTYGYGSSQEIQQAGATKLVDRPQDLLSILSS</sequence>
<reference evidence="1" key="1">
    <citation type="submission" date="2020-10" db="EMBL/GenBank/DDBJ databases">
        <authorList>
            <person name="Castelo-Branco R."/>
            <person name="Eusebio N."/>
            <person name="Adriana R."/>
            <person name="Vieira A."/>
            <person name="Brugerolle De Fraissinette N."/>
            <person name="Rezende De Castro R."/>
            <person name="Schneider M.P."/>
            <person name="Vasconcelos V."/>
            <person name="Leao P.N."/>
        </authorList>
    </citation>
    <scope>NUCLEOTIDE SEQUENCE</scope>
    <source>
        <strain evidence="1">LEGE 11479</strain>
    </source>
</reference>
<protein>
    <submittedName>
        <fullName evidence="1">HAD hydrolase-like protein</fullName>
    </submittedName>
</protein>
<organism evidence="1 2">
    <name type="scientific">Leptolyngbya cf. ectocarpi LEGE 11479</name>
    <dbReference type="NCBI Taxonomy" id="1828722"/>
    <lineage>
        <taxon>Bacteria</taxon>
        <taxon>Bacillati</taxon>
        <taxon>Cyanobacteriota</taxon>
        <taxon>Cyanophyceae</taxon>
        <taxon>Leptolyngbyales</taxon>
        <taxon>Leptolyngbyaceae</taxon>
        <taxon>Leptolyngbya group</taxon>
        <taxon>Leptolyngbya</taxon>
    </lineage>
</organism>
<dbReference type="Proteomes" id="UP000615026">
    <property type="component" value="Unassembled WGS sequence"/>
</dbReference>
<dbReference type="Gene3D" id="1.10.150.240">
    <property type="entry name" value="Putative phosphatase, domain 2"/>
    <property type="match status" value="1"/>
</dbReference>
<comment type="caution">
    <text evidence="1">The sequence shown here is derived from an EMBL/GenBank/DDBJ whole genome shotgun (WGS) entry which is preliminary data.</text>
</comment>
<gene>
    <name evidence="1" type="ORF">IQ260_11350</name>
</gene>
<dbReference type="GO" id="GO:0016787">
    <property type="term" value="F:hydrolase activity"/>
    <property type="evidence" value="ECO:0007669"/>
    <property type="project" value="UniProtKB-KW"/>
</dbReference>
<dbReference type="GO" id="GO:0004713">
    <property type="term" value="F:protein tyrosine kinase activity"/>
    <property type="evidence" value="ECO:0007669"/>
    <property type="project" value="TreeGrafter"/>
</dbReference>